<sequence>MSNDHAFTETELAQRWNISIKTLQRWRSESRGPRYYKLSKAVRYALEDVVAYEDAQRQGMTIGADSRLAANPPPIEPPAPTPAVVEPKRYTLREAFDLVRRHGSLEAAEASMREVSNDPQR</sequence>
<dbReference type="Proteomes" id="UP001158598">
    <property type="component" value="Chromosome"/>
</dbReference>
<proteinExistence type="predicted"/>
<dbReference type="SUPFAM" id="SSF46955">
    <property type="entry name" value="Putative DNA-binding domain"/>
    <property type="match status" value="1"/>
</dbReference>
<accession>A0AA35UKG7</accession>
<protein>
    <recommendedName>
        <fullName evidence="3">Helix-turn-helix domain-containing protein</fullName>
    </recommendedName>
</protein>
<dbReference type="AlphaFoldDB" id="A0AA35UKG7"/>
<evidence type="ECO:0000313" key="2">
    <source>
        <dbReference type="Proteomes" id="UP001158598"/>
    </source>
</evidence>
<evidence type="ECO:0000313" key="1">
    <source>
        <dbReference type="EMBL" id="CAI8801063.1"/>
    </source>
</evidence>
<name>A0AA35UKG7_METCP</name>
<dbReference type="EMBL" id="OX458332">
    <property type="protein sequence ID" value="CAI8801063.1"/>
    <property type="molecule type" value="Genomic_DNA"/>
</dbReference>
<dbReference type="InterPro" id="IPR009061">
    <property type="entry name" value="DNA-bd_dom_put_sf"/>
</dbReference>
<dbReference type="RefSeq" id="WP_282213697.1">
    <property type="nucleotide sequence ID" value="NZ_OX458332.1"/>
</dbReference>
<evidence type="ECO:0008006" key="3">
    <source>
        <dbReference type="Google" id="ProtNLM"/>
    </source>
</evidence>
<reference evidence="1" key="1">
    <citation type="submission" date="2023-03" db="EMBL/GenBank/DDBJ databases">
        <authorList>
            <person name="Pearce D."/>
        </authorList>
    </citation>
    <scope>NUCLEOTIDE SEQUENCE</scope>
    <source>
        <strain evidence="1">Mc</strain>
    </source>
</reference>
<organism evidence="1 2">
    <name type="scientific">Methylococcus capsulatus</name>
    <dbReference type="NCBI Taxonomy" id="414"/>
    <lineage>
        <taxon>Bacteria</taxon>
        <taxon>Pseudomonadati</taxon>
        <taxon>Pseudomonadota</taxon>
        <taxon>Gammaproteobacteria</taxon>
        <taxon>Methylococcales</taxon>
        <taxon>Methylococcaceae</taxon>
        <taxon>Methylococcus</taxon>
    </lineage>
</organism>
<gene>
    <name evidence="1" type="ORF">MCNOR_1570</name>
</gene>